<dbReference type="Proteomes" id="UP000027075">
    <property type="component" value="Chromosome"/>
</dbReference>
<dbReference type="PATRIC" id="fig|523841.21.peg.1026"/>
<dbReference type="OrthoDB" id="375586at2157"/>
<protein>
    <submittedName>
        <fullName evidence="1">Uncharacterized protein</fullName>
    </submittedName>
</protein>
<reference evidence="4 8" key="6">
    <citation type="submission" date="2019-04" db="EMBL/GenBank/DDBJ databases">
        <title>Methylomes of two halophilic Archaea, Haloarcula marismortui and Haloferax mediterranei.</title>
        <authorList>
            <person name="DasSarma S."/>
            <person name="DasSarma P."/>
            <person name="DasSarma S."/>
            <person name="Fomenkov A."/>
            <person name="Vincze T."/>
            <person name="Anton B.P."/>
            <person name="Roberts R.J."/>
        </authorList>
    </citation>
    <scope>NUCLEOTIDE SEQUENCE [LARGE SCALE GENOMIC DNA]</scope>
    <source>
        <strain evidence="4">ATCC 33500</strain>
        <strain evidence="8">ATCC 33500 / DSM 1411 / JCM 8866 / NBRC 14739 / NCIMB 2177 / R-4</strain>
    </source>
</reference>
<dbReference type="STRING" id="523841.HFX_1083"/>
<dbReference type="AlphaFoldDB" id="I3R3I9"/>
<dbReference type="EMBL" id="AOLO01000006">
    <property type="protein sequence ID" value="EMA03342.1"/>
    <property type="molecule type" value="Genomic_DNA"/>
</dbReference>
<dbReference type="Proteomes" id="UP000006469">
    <property type="component" value="Chromosome"/>
</dbReference>
<dbReference type="Proteomes" id="UP000011603">
    <property type="component" value="Unassembled WGS sequence"/>
</dbReference>
<dbReference type="PaxDb" id="523841-HFX_1083"/>
<evidence type="ECO:0000313" key="8">
    <source>
        <dbReference type="Proteomes" id="UP000299011"/>
    </source>
</evidence>
<reference evidence="1" key="5">
    <citation type="submission" date="2014-05" db="EMBL/GenBank/DDBJ databases">
        <authorList>
            <person name="Wang L."/>
            <person name="Yang H."/>
            <person name="Xiang H."/>
        </authorList>
    </citation>
    <scope>NUCLEOTIDE SEQUENCE</scope>
    <source>
        <strain evidence="1">CGMCC 1.2087</strain>
    </source>
</reference>
<evidence type="ECO:0000313" key="2">
    <source>
        <dbReference type="EMBL" id="AHZ21833.1"/>
    </source>
</evidence>
<evidence type="ECO:0000313" key="6">
    <source>
        <dbReference type="Proteomes" id="UP000011603"/>
    </source>
</evidence>
<evidence type="ECO:0000313" key="5">
    <source>
        <dbReference type="Proteomes" id="UP000006469"/>
    </source>
</evidence>
<organism evidence="1 5">
    <name type="scientific">Haloferax mediterranei (strain ATCC 33500 / DSM 1411 / JCM 8866 / NBRC 14739 / NCIMB 2177 / R-4)</name>
    <name type="common">Halobacterium mediterranei</name>
    <dbReference type="NCBI Taxonomy" id="523841"/>
    <lineage>
        <taxon>Archaea</taxon>
        <taxon>Methanobacteriati</taxon>
        <taxon>Methanobacteriota</taxon>
        <taxon>Stenosarchaea group</taxon>
        <taxon>Halobacteria</taxon>
        <taxon>Halobacteriales</taxon>
        <taxon>Haloferacaceae</taxon>
        <taxon>Haloferax</taxon>
    </lineage>
</organism>
<evidence type="ECO:0000313" key="4">
    <source>
        <dbReference type="EMBL" id="QCQ75291.1"/>
    </source>
</evidence>
<dbReference type="KEGG" id="hme:HFX_1083"/>
<reference evidence="3 6" key="3">
    <citation type="journal article" date="2014" name="PLoS Genet.">
        <title>Phylogenetically driven sequencing of extremely halophilic archaea reveals strategies for static and dynamic osmo-response.</title>
        <authorList>
            <person name="Becker E.A."/>
            <person name="Seitzer P.M."/>
            <person name="Tritt A."/>
            <person name="Larsen D."/>
            <person name="Krusor M."/>
            <person name="Yao A.I."/>
            <person name="Wu D."/>
            <person name="Madern D."/>
            <person name="Eisen J.A."/>
            <person name="Darling A.E."/>
            <person name="Facciotti M.T."/>
        </authorList>
    </citation>
    <scope>NUCLEOTIDE SEQUENCE [LARGE SCALE GENOMIC DNA]</scope>
    <source>
        <strain evidence="3">ATCC 33500</strain>
        <strain evidence="6">ATCC 33500 / DSM 1411 / JCM 8866 / NBRC 14739 / NCIMB 2177 / R-4</strain>
    </source>
</reference>
<reference evidence="1" key="1">
    <citation type="journal article" date="2012" name="Appl. Environ. Microbiol.">
        <title>Identification of the haloarchaeal phasin (PhaP) that functions in polyhydroxyalkanoate accumulation and granule formation in Haloferax mediterranei.</title>
        <authorList>
            <person name="Cai S."/>
            <person name="Cai L."/>
            <person name="Liu H."/>
            <person name="Liu X."/>
            <person name="Han J."/>
            <person name="Zhou J."/>
            <person name="Xiang H."/>
        </authorList>
    </citation>
    <scope>NUCLEOTIDE SEQUENCE</scope>
    <source>
        <strain evidence="1">CGMCC 1.2087</strain>
    </source>
</reference>
<name>I3R3I9_HALMT</name>
<keyword evidence="6" id="KW-1185">Reference proteome</keyword>
<evidence type="ECO:0000313" key="7">
    <source>
        <dbReference type="Proteomes" id="UP000027075"/>
    </source>
</evidence>
<dbReference type="HOGENOM" id="CLU_1253543_0_0_2"/>
<sequence>MIETTIRDPEKHETLRADSQGRVNLGVQYAGRVVEIVVAESTEEQSDAVGLQQVIGDRPMEEHERQGMLFVRLFGIDRSFLTEDADVTTDDDGVRSDTVGLSDVDWTEGYLIDHKNVARFEFDQDAEEQFPFKEEITAEPVDITLEEDEYDEPVYSYENANGGTSAVSEALVTNVKRIFGYDPSEELSNVRVHPEEAPRPVMFRDPTGERYIAIAPRVPE</sequence>
<evidence type="ECO:0000313" key="3">
    <source>
        <dbReference type="EMBL" id="EMA03342.1"/>
    </source>
</evidence>
<dbReference type="EMBL" id="CP001868">
    <property type="protein sequence ID" value="AFK18799.1"/>
    <property type="molecule type" value="Genomic_DNA"/>
</dbReference>
<reference evidence="2 7" key="4">
    <citation type="submission" date="2014-04" db="EMBL/GenBank/DDBJ databases">
        <title>Transcriptional profiles of Haloferax mediterranei on the basis of nitrogen availability.</title>
        <authorList>
            <person name="Bautista V."/>
        </authorList>
    </citation>
    <scope>NUCLEOTIDE SEQUENCE [LARGE SCALE GENOMIC DNA]</scope>
    <source>
        <strain evidence="2">ATCC 33500</strain>
        <strain evidence="7">ATCC 33500 / DSM 1411 / JCM 8866 / NBRC 14739 / NCIMB 2177 / R-4</strain>
    </source>
</reference>
<dbReference type="GeneID" id="40156440"/>
<dbReference type="EMBL" id="CP039139">
    <property type="protein sequence ID" value="QCQ75291.1"/>
    <property type="molecule type" value="Genomic_DNA"/>
</dbReference>
<reference evidence="1 5" key="2">
    <citation type="journal article" date="2012" name="J. Bacteriol.">
        <title>Complete genome sequence of the metabolically versatile halophilic archaeon Haloferax mediterranei, a poly(3-hydroxybutyrate-co-3-hydroxyvalerate) producer.</title>
        <authorList>
            <person name="Han J."/>
            <person name="Zhang F."/>
            <person name="Hou J."/>
            <person name="Liu X."/>
            <person name="Li M."/>
            <person name="Liu H."/>
            <person name="Cai L."/>
            <person name="Zhang B."/>
            <person name="Chen Y."/>
            <person name="Zhou J."/>
            <person name="Hu S."/>
            <person name="Xiang H."/>
        </authorList>
    </citation>
    <scope>NUCLEOTIDE SEQUENCE [LARGE SCALE GENOMIC DNA]</scope>
    <source>
        <strain evidence="5">ATCC 33500 / DSM 1411 / JCM 8866 / NBRC 14739 / NCIMB 2177 / R-4</strain>
        <strain evidence="1">CGMCC 1.2087</strain>
    </source>
</reference>
<dbReference type="RefSeq" id="WP_004572590.1">
    <property type="nucleotide sequence ID" value="NC_017941.2"/>
</dbReference>
<evidence type="ECO:0000313" key="1">
    <source>
        <dbReference type="EMBL" id="AFK18799.1"/>
    </source>
</evidence>
<accession>I3R3I9</accession>
<proteinExistence type="predicted"/>
<dbReference type="Proteomes" id="UP000299011">
    <property type="component" value="Chromosome"/>
</dbReference>
<dbReference type="EMBL" id="CP007551">
    <property type="protein sequence ID" value="AHZ21833.1"/>
    <property type="molecule type" value="Genomic_DNA"/>
</dbReference>
<gene>
    <name evidence="1" type="ordered locus">HFX_1083</name>
    <name evidence="2" type="ORF">BM92_03795</name>
    <name evidence="3" type="ORF">C439_05070</name>
    <name evidence="4" type="ORF">E6P09_08445</name>
</gene>